<dbReference type="Proteomes" id="UP001566331">
    <property type="component" value="Unassembled WGS sequence"/>
</dbReference>
<proteinExistence type="predicted"/>
<dbReference type="EMBL" id="JBFWIC010000007">
    <property type="protein sequence ID" value="MEZ0474382.1"/>
    <property type="molecule type" value="Genomic_DNA"/>
</dbReference>
<sequence>MTITVYRVDGRSPEEIRDAGGFQPKGLYLDLAVARELVVRATLDANAAVHLPVGRGQSIRNWLGSLGPNLISINDLYVKVQSFGKDIDAFQVSTERGEGGGGQGGGGNVYRIDCPTPLYQWSSQGFGNAPVPTVVNGDQDLSTSQVNRCLLTNTAVNAVNNPRAWDARESVNLASILALSSYSPTCSEIAFLNAIPYAWITRYRNSAGGWNPMPA</sequence>
<protein>
    <recommendedName>
        <fullName evidence="3">Virion structural protein</fullName>
    </recommendedName>
</protein>
<organism evidence="1 2">
    <name type="scientific">Luteimonas salinilitoris</name>
    <dbReference type="NCBI Taxonomy" id="3237697"/>
    <lineage>
        <taxon>Bacteria</taxon>
        <taxon>Pseudomonadati</taxon>
        <taxon>Pseudomonadota</taxon>
        <taxon>Gammaproteobacteria</taxon>
        <taxon>Lysobacterales</taxon>
        <taxon>Lysobacteraceae</taxon>
        <taxon>Luteimonas</taxon>
    </lineage>
</organism>
<dbReference type="Gene3D" id="3.90.210.10">
    <property type="entry name" value="Heat-Labile Enterotoxin, subunit A"/>
    <property type="match status" value="1"/>
</dbReference>
<evidence type="ECO:0008006" key="3">
    <source>
        <dbReference type="Google" id="ProtNLM"/>
    </source>
</evidence>
<dbReference type="SUPFAM" id="SSF56399">
    <property type="entry name" value="ADP-ribosylation"/>
    <property type="match status" value="1"/>
</dbReference>
<keyword evidence="2" id="KW-1185">Reference proteome</keyword>
<gene>
    <name evidence="1" type="ORF">AB6713_07085</name>
</gene>
<dbReference type="RefSeq" id="WP_370563540.1">
    <property type="nucleotide sequence ID" value="NZ_JBFWIB010000004.1"/>
</dbReference>
<evidence type="ECO:0000313" key="1">
    <source>
        <dbReference type="EMBL" id="MEZ0474382.1"/>
    </source>
</evidence>
<comment type="caution">
    <text evidence="1">The sequence shown here is derived from an EMBL/GenBank/DDBJ whole genome shotgun (WGS) entry which is preliminary data.</text>
</comment>
<accession>A0ABV4HNS8</accession>
<name>A0ABV4HNS8_9GAMM</name>
<evidence type="ECO:0000313" key="2">
    <source>
        <dbReference type="Proteomes" id="UP001566331"/>
    </source>
</evidence>
<reference evidence="1 2" key="1">
    <citation type="submission" date="2024-07" db="EMBL/GenBank/DDBJ databases">
        <title>Luteimonas salilacus sp. nov., isolated from the shore soil of Salt Lake in Tibet of China.</title>
        <authorList>
            <person name="Zhang X."/>
            <person name="Li A."/>
        </authorList>
    </citation>
    <scope>NUCLEOTIDE SEQUENCE [LARGE SCALE GENOMIC DNA]</scope>
    <source>
        <strain evidence="1 2">B3-2-R+30</strain>
    </source>
</reference>